<keyword evidence="2" id="KW-1185">Reference proteome</keyword>
<dbReference type="RefSeq" id="WP_129877717.1">
    <property type="nucleotide sequence ID" value="NZ_SEWG01000007.1"/>
</dbReference>
<evidence type="ECO:0000313" key="2">
    <source>
        <dbReference type="Proteomes" id="UP000293331"/>
    </source>
</evidence>
<dbReference type="EMBL" id="SEWG01000007">
    <property type="protein sequence ID" value="RYU87246.1"/>
    <property type="molecule type" value="Genomic_DNA"/>
</dbReference>
<dbReference type="OrthoDB" id="9793188at2"/>
<accession>A0A4Q5LHW5</accession>
<reference evidence="1 2" key="1">
    <citation type="submission" date="2019-02" db="EMBL/GenBank/DDBJ databases">
        <title>Bacterial novel species Mucilaginibacter sp. 17JY9-4 isolated from soil.</title>
        <authorList>
            <person name="Jung H.-Y."/>
        </authorList>
    </citation>
    <scope>NUCLEOTIDE SEQUENCE [LARGE SCALE GENOMIC DNA]</scope>
    <source>
        <strain evidence="1 2">17JY9-4</strain>
    </source>
</reference>
<evidence type="ECO:0000313" key="1">
    <source>
        <dbReference type="EMBL" id="RYU87246.1"/>
    </source>
</evidence>
<dbReference type="Proteomes" id="UP000293331">
    <property type="component" value="Unassembled WGS sequence"/>
</dbReference>
<dbReference type="InterPro" id="IPR025358">
    <property type="entry name" value="DUF4262"/>
</dbReference>
<dbReference type="AlphaFoldDB" id="A0A4Q5LHW5"/>
<organism evidence="1 2">
    <name type="scientific">Mucilaginibacter terrigena</name>
    <dbReference type="NCBI Taxonomy" id="2492395"/>
    <lineage>
        <taxon>Bacteria</taxon>
        <taxon>Pseudomonadati</taxon>
        <taxon>Bacteroidota</taxon>
        <taxon>Sphingobacteriia</taxon>
        <taxon>Sphingobacteriales</taxon>
        <taxon>Sphingobacteriaceae</taxon>
        <taxon>Mucilaginibacter</taxon>
    </lineage>
</organism>
<name>A0A4Q5LHW5_9SPHI</name>
<protein>
    <submittedName>
        <fullName evidence="1">DUF4262 domain-containing protein</fullName>
    </submittedName>
</protein>
<proteinExistence type="predicted"/>
<comment type="caution">
    <text evidence="1">The sequence shown here is derived from an EMBL/GenBank/DDBJ whole genome shotgun (WGS) entry which is preliminary data.</text>
</comment>
<gene>
    <name evidence="1" type="ORF">EWM62_16150</name>
</gene>
<sequence>MVQSLENNITQYGLQVQHVLEDELGPGFSYSVGLFKSYGHAEIIIVGLKQNLAHTLINNMANDIKEGKVFAALTYEEDIIDDFNCYIIEVDKENYDSYVGQAQNYYGGDDFPLIQCIYPTVQGIYPWEDKWPKEIKDLQPILGSINI</sequence>
<dbReference type="Pfam" id="PF14081">
    <property type="entry name" value="DUF4262"/>
    <property type="match status" value="1"/>
</dbReference>